<dbReference type="AlphaFoldDB" id="A0A4Y9LXV1"/>
<comment type="caution">
    <text evidence="4">Lacks conserved residue(s) required for the propagation of feature annotation.</text>
</comment>
<dbReference type="Proteomes" id="UP000297966">
    <property type="component" value="Unassembled WGS sequence"/>
</dbReference>
<comment type="pathway">
    <text evidence="4">Amino-acid biosynthesis; L-methionine biosynthesis via de novo pathway; O-succinyl-L-homoserine from L-homoserine: step 1/1.</text>
</comment>
<feature type="site" description="Important for acyl-CoA specificity" evidence="4">
    <location>
        <position position="109"/>
    </location>
</feature>
<comment type="function">
    <text evidence="4">Transfers a succinyl group from succinyl-CoA to L-homoserine, forming succinyl-L-homoserine.</text>
</comment>
<feature type="active site" description="Acyl-thioester intermediate" evidence="4 5">
    <location>
        <position position="142"/>
    </location>
</feature>
<dbReference type="EC" id="2.3.1.46" evidence="4"/>
<dbReference type="InterPro" id="IPR033752">
    <property type="entry name" value="MetA_family"/>
</dbReference>
<sequence length="347" mass="38580">MTILINRDHGISSPALVPAEGDLARDHAGAELTIGLINNMPDPALKATERQFMKLLQAAAGPRRIRFHCFSLPSVKRSPEAKWHVESEYSDLADLKRQRFDGLIVTGAEPVAPELDQEPYWRDLTDLVDWAKANTRSTIWSCLAAHAAVLHLDGIARRRLPAKCHGIFDCAAVTSDPLTHAVPAPLKVSHSRLNEIVESDLDQAGYRVLTRSALAGVDVFVRQYASRFVFFQGHPEYDALSLQREYLRDIGRYLARERENYPHLPMSYFDAATEEKLARFEKKARHQRHPALTNDLPALNLRADIAAGSAAAALFRNWLQYLGAEAEAAVLARQPKGVGSALGLPKR</sequence>
<evidence type="ECO:0000256" key="5">
    <source>
        <dbReference type="PIRSR" id="PIRSR000450-1"/>
    </source>
</evidence>
<dbReference type="OrthoDB" id="9772423at2"/>
<feature type="binding site" evidence="4">
    <location>
        <position position="248"/>
    </location>
    <ligand>
        <name>substrate</name>
    </ligand>
</feature>
<evidence type="ECO:0000256" key="4">
    <source>
        <dbReference type="HAMAP-Rule" id="MF_00295"/>
    </source>
</evidence>
<evidence type="ECO:0000313" key="7">
    <source>
        <dbReference type="Proteomes" id="UP000297966"/>
    </source>
</evidence>
<dbReference type="FunFam" id="3.40.50.880:FF:000113">
    <property type="entry name" value="Homoserine O-succinyltransferase"/>
    <property type="match status" value="1"/>
</dbReference>
<feature type="active site" evidence="4">
    <location>
        <position position="236"/>
    </location>
</feature>
<evidence type="ECO:0000256" key="3">
    <source>
        <dbReference type="ARBA" id="ARBA00023315"/>
    </source>
</evidence>
<keyword evidence="3 4" id="KW-0012">Acyltransferase</keyword>
<dbReference type="UniPathway" id="UPA00051">
    <property type="reaction ID" value="UER00075"/>
</dbReference>
<dbReference type="CDD" id="cd03131">
    <property type="entry name" value="GATase1_HTS"/>
    <property type="match status" value="1"/>
</dbReference>
<keyword evidence="1 4" id="KW-0028">Amino-acid biosynthesis</keyword>
<proteinExistence type="inferred from homology"/>
<organism evidence="6 7">
    <name type="scientific">Bradyrhizobium niftali</name>
    <dbReference type="NCBI Taxonomy" id="2560055"/>
    <lineage>
        <taxon>Bacteria</taxon>
        <taxon>Pseudomonadati</taxon>
        <taxon>Pseudomonadota</taxon>
        <taxon>Alphaproteobacteria</taxon>
        <taxon>Hyphomicrobiales</taxon>
        <taxon>Nitrobacteraceae</taxon>
        <taxon>Bradyrhizobium</taxon>
    </lineage>
</organism>
<dbReference type="GO" id="GO:0004414">
    <property type="term" value="F:homoserine O-acetyltransferase activity"/>
    <property type="evidence" value="ECO:0007669"/>
    <property type="project" value="UniProtKB-UniRule"/>
</dbReference>
<protein>
    <recommendedName>
        <fullName evidence="4">Homoserine O-succinyltransferase</fullName>
        <shortName evidence="4">HST</shortName>
        <ecNumber evidence="4">2.3.1.46</ecNumber>
    </recommendedName>
    <alternativeName>
        <fullName evidence="4">Homoserine transsuccinylase</fullName>
        <shortName evidence="4">HTS</shortName>
    </alternativeName>
</protein>
<keyword evidence="7" id="KW-1185">Reference proteome</keyword>
<dbReference type="GO" id="GO:0008899">
    <property type="term" value="F:homoserine O-succinyltransferase activity"/>
    <property type="evidence" value="ECO:0007669"/>
    <property type="project" value="UniProtKB-EC"/>
</dbReference>
<comment type="similarity">
    <text evidence="4">Belongs to the MetA family.</text>
</comment>
<reference evidence="6 7" key="1">
    <citation type="submission" date="2019-03" db="EMBL/GenBank/DDBJ databases">
        <title>Bradyrhizobium diversity isolated from nodules of Chamaecrista fasciculata.</title>
        <authorList>
            <person name="Klepa M.S."/>
            <person name="Urquiaga M.O."/>
            <person name="Hungria M."/>
            <person name="Delamuta J.R."/>
        </authorList>
    </citation>
    <scope>NUCLEOTIDE SEQUENCE [LARGE SCALE GENOMIC DNA]</scope>
    <source>
        <strain evidence="6 7">CNPSo 3448</strain>
    </source>
</reference>
<dbReference type="HAMAP" id="MF_00295">
    <property type="entry name" value="MetA_acyltransf"/>
    <property type="match status" value="1"/>
</dbReference>
<keyword evidence="4" id="KW-0963">Cytoplasm</keyword>
<dbReference type="EMBL" id="SPQT01000007">
    <property type="protein sequence ID" value="TFV47675.1"/>
    <property type="molecule type" value="Genomic_DNA"/>
</dbReference>
<dbReference type="GO" id="GO:0005737">
    <property type="term" value="C:cytoplasm"/>
    <property type="evidence" value="ECO:0007669"/>
    <property type="project" value="UniProtKB-SubCell"/>
</dbReference>
<keyword evidence="2 4" id="KW-0808">Transferase</keyword>
<dbReference type="PANTHER" id="PTHR20919:SF0">
    <property type="entry name" value="HOMOSERINE O-SUCCINYLTRANSFERASE"/>
    <property type="match status" value="1"/>
</dbReference>
<comment type="subcellular location">
    <subcellularLocation>
        <location evidence="4">Cytoplasm</location>
    </subcellularLocation>
</comment>
<comment type="catalytic activity">
    <reaction evidence="4">
        <text>L-homoserine + succinyl-CoA = O-succinyl-L-homoserine + CoA</text>
        <dbReference type="Rhea" id="RHEA:22008"/>
        <dbReference type="ChEBI" id="CHEBI:57287"/>
        <dbReference type="ChEBI" id="CHEBI:57292"/>
        <dbReference type="ChEBI" id="CHEBI:57476"/>
        <dbReference type="ChEBI" id="CHEBI:57661"/>
        <dbReference type="EC" id="2.3.1.46"/>
    </reaction>
</comment>
<feature type="binding site" evidence="4">
    <location>
        <position position="191"/>
    </location>
    <ligand>
        <name>substrate</name>
    </ligand>
</feature>
<dbReference type="NCBIfam" id="NF003776">
    <property type="entry name" value="PRK05368.1-3"/>
    <property type="match status" value="1"/>
</dbReference>
<evidence type="ECO:0000313" key="6">
    <source>
        <dbReference type="EMBL" id="TFV47675.1"/>
    </source>
</evidence>
<evidence type="ECO:0000256" key="1">
    <source>
        <dbReference type="ARBA" id="ARBA00022605"/>
    </source>
</evidence>
<dbReference type="SUPFAM" id="SSF52317">
    <property type="entry name" value="Class I glutamine amidotransferase-like"/>
    <property type="match status" value="1"/>
</dbReference>
<gene>
    <name evidence="4" type="primary">metAS</name>
    <name evidence="6" type="ORF">E4K65_15685</name>
</gene>
<feature type="binding site" evidence="4">
    <location>
        <position position="163"/>
    </location>
    <ligand>
        <name>substrate</name>
    </ligand>
</feature>
<dbReference type="GO" id="GO:0009086">
    <property type="term" value="P:methionine biosynthetic process"/>
    <property type="evidence" value="ECO:0007669"/>
    <property type="project" value="UniProtKB-UniRule"/>
</dbReference>
<dbReference type="InterPro" id="IPR029062">
    <property type="entry name" value="Class_I_gatase-like"/>
</dbReference>
<feature type="active site" description="Proton acceptor" evidence="4">
    <location>
        <position position="234"/>
    </location>
</feature>
<comment type="caution">
    <text evidence="6">The sequence shown here is derived from an EMBL/GenBank/DDBJ whole genome shotgun (WGS) entry which is preliminary data.</text>
</comment>
<accession>A0A4Y9LXV1</accession>
<evidence type="ECO:0000256" key="2">
    <source>
        <dbReference type="ARBA" id="ARBA00022679"/>
    </source>
</evidence>
<dbReference type="Pfam" id="PF04204">
    <property type="entry name" value="HTS"/>
    <property type="match status" value="1"/>
</dbReference>
<feature type="site" description="Important for acyl-CoA specificity" evidence="4">
    <location>
        <position position="143"/>
    </location>
</feature>
<keyword evidence="4" id="KW-0486">Methionine biosynthesis</keyword>
<feature type="site" description="Important for substrate specificity" evidence="4">
    <location>
        <position position="191"/>
    </location>
</feature>
<dbReference type="PANTHER" id="PTHR20919">
    <property type="entry name" value="HOMOSERINE O-SUCCINYLTRANSFERASE"/>
    <property type="match status" value="1"/>
</dbReference>
<name>A0A4Y9LXV1_9BRAD</name>
<dbReference type="Gene3D" id="3.40.50.880">
    <property type="match status" value="1"/>
</dbReference>
<dbReference type="RefSeq" id="WP_135174940.1">
    <property type="nucleotide sequence ID" value="NZ_SPQT01000007.1"/>
</dbReference>